<dbReference type="SUPFAM" id="SSF49879">
    <property type="entry name" value="SMAD/FHA domain"/>
    <property type="match status" value="1"/>
</dbReference>
<dbReference type="Pfam" id="PF00498">
    <property type="entry name" value="FHA"/>
    <property type="match status" value="1"/>
</dbReference>
<dbReference type="PROSITE" id="PS50006">
    <property type="entry name" value="FHA_DOMAIN"/>
    <property type="match status" value="1"/>
</dbReference>
<feature type="region of interest" description="Disordered" evidence="1">
    <location>
        <begin position="712"/>
        <end position="747"/>
    </location>
</feature>
<evidence type="ECO:0000256" key="1">
    <source>
        <dbReference type="SAM" id="MobiDB-lite"/>
    </source>
</evidence>
<dbReference type="InterPro" id="IPR008984">
    <property type="entry name" value="SMAD_FHA_dom_sf"/>
</dbReference>
<dbReference type="OrthoDB" id="4096268at2759"/>
<dbReference type="SMART" id="SM00240">
    <property type="entry name" value="FHA"/>
    <property type="match status" value="1"/>
</dbReference>
<keyword evidence="2" id="KW-0472">Membrane</keyword>
<dbReference type="InterPro" id="IPR000253">
    <property type="entry name" value="FHA_dom"/>
</dbReference>
<gene>
    <name evidence="4" type="ORF">TCAP_01824</name>
</gene>
<feature type="transmembrane region" description="Helical" evidence="2">
    <location>
        <begin position="756"/>
        <end position="775"/>
    </location>
</feature>
<dbReference type="Proteomes" id="UP000236621">
    <property type="component" value="Unassembled WGS sequence"/>
</dbReference>
<dbReference type="EMBL" id="NRSZ01000284">
    <property type="protein sequence ID" value="PNY28252.1"/>
    <property type="molecule type" value="Genomic_DNA"/>
</dbReference>
<protein>
    <recommendedName>
        <fullName evidence="3">FHA domain-containing protein</fullName>
    </recommendedName>
</protein>
<reference evidence="4 5" key="1">
    <citation type="submission" date="2017-08" db="EMBL/GenBank/DDBJ databases">
        <title>Harnessing the power of phylogenomics to disentangle the directionality and signatures of interkingdom host jumping in the parasitic fungal genus Tolypocladium.</title>
        <authorList>
            <person name="Quandt C.A."/>
            <person name="Patterson W."/>
            <person name="Spatafora J.W."/>
        </authorList>
    </citation>
    <scope>NUCLEOTIDE SEQUENCE [LARGE SCALE GENOMIC DNA]</scope>
    <source>
        <strain evidence="4 5">CBS 113982</strain>
    </source>
</reference>
<keyword evidence="5" id="KW-1185">Reference proteome</keyword>
<dbReference type="AlphaFoldDB" id="A0A2K3QL41"/>
<feature type="domain" description="FHA" evidence="3">
    <location>
        <begin position="152"/>
        <end position="218"/>
    </location>
</feature>
<dbReference type="STRING" id="45235.A0A2K3QL41"/>
<feature type="compositionally biased region" description="Basic and acidic residues" evidence="1">
    <location>
        <begin position="584"/>
        <end position="596"/>
    </location>
</feature>
<feature type="compositionally biased region" description="Low complexity" evidence="1">
    <location>
        <begin position="370"/>
        <end position="386"/>
    </location>
</feature>
<proteinExistence type="predicted"/>
<feature type="compositionally biased region" description="Acidic residues" evidence="1">
    <location>
        <begin position="402"/>
        <end position="414"/>
    </location>
</feature>
<keyword evidence="2" id="KW-0812">Transmembrane</keyword>
<accession>A0A2K3QL41</accession>
<organism evidence="4 5">
    <name type="scientific">Tolypocladium capitatum</name>
    <dbReference type="NCBI Taxonomy" id="45235"/>
    <lineage>
        <taxon>Eukaryota</taxon>
        <taxon>Fungi</taxon>
        <taxon>Dikarya</taxon>
        <taxon>Ascomycota</taxon>
        <taxon>Pezizomycotina</taxon>
        <taxon>Sordariomycetes</taxon>
        <taxon>Hypocreomycetidae</taxon>
        <taxon>Hypocreales</taxon>
        <taxon>Ophiocordycipitaceae</taxon>
        <taxon>Tolypocladium</taxon>
    </lineage>
</organism>
<feature type="non-terminal residue" evidence="4">
    <location>
        <position position="1"/>
    </location>
</feature>
<name>A0A2K3QL41_9HYPO</name>
<sequence>PAASSKLPRHLPLPYHRLRLQRQACLNTSTPSLGQSRPLVSQNPSSDLARLVSPIRHRDRCGDWAPRHPCKPTLVSRVVIHTTPHARHLCRGISSPIPRSSPPSFAPLGPAVNMSTVRYADEVQVILTSFGPPPGPGLKERRLVLSKDRFCVSIGRTSKRVQHKTPAHGNAWIDSAVMSRDHAELYFDSAQKANLVQQKVFIRDIGSLHGTFHNGVRLAQDVKQLLTQGDMLKFGVAVERNAQGFPPCVMKVTLDFGTEIRPEAKPLIFRVPDDSDMEDDASDEDMSIQNSTRALREKGIRPDQPAEPSKVVAIDLTSDEEIEAENHTSPMTPTGQCSDIFDEPVSSTERRAKVDEAVDDQEDYDSSAQSPVPFSLPSLPLEPSVEPSRDLSDNEPISGFDGDMDCESDDEFAFDQDAPSPAGSLPGPTCHCDDAVPERTVSLSSIELELAATEDMKPPAALFCDPIRTLKSGMDAEQHSVQSRPDRLPSIDSSHGIQSGCVQLPPIADTMGAAASIPPQHFSQKSVAELLGEKTGKFEYFSARSFNKKCAAAARKYPAAPGQSSRFLDPIRDDACVNDTNNDGDARHQGRQEHDSSVFTLNEPHLADASTSTLLASGTKFLSSPPRGPNKEHLVLTPPELDDTSAYQFELSKKAAEVDAAASKRTHVAINDLVDVYPVGRAPMDGQPSNKRKVADISKLTPTDECACVEPEPVHAHASPQPSSSLASPEATSPTRVADEAEAKRPTKRIRRAAEVFGYVALGGVAVMSALIASAPTL</sequence>
<evidence type="ECO:0000259" key="3">
    <source>
        <dbReference type="PROSITE" id="PS50006"/>
    </source>
</evidence>
<dbReference type="Gene3D" id="2.60.200.20">
    <property type="match status" value="1"/>
</dbReference>
<evidence type="ECO:0000313" key="5">
    <source>
        <dbReference type="Proteomes" id="UP000236621"/>
    </source>
</evidence>
<feature type="region of interest" description="Disordered" evidence="1">
    <location>
        <begin position="355"/>
        <end position="431"/>
    </location>
</feature>
<dbReference type="PANTHER" id="PTHR15715:SF37">
    <property type="entry name" value="LD47843P"/>
    <property type="match status" value="1"/>
</dbReference>
<dbReference type="InterPro" id="IPR051176">
    <property type="entry name" value="Cent_Immune-Sig_Mod"/>
</dbReference>
<evidence type="ECO:0000256" key="2">
    <source>
        <dbReference type="SAM" id="Phobius"/>
    </source>
</evidence>
<feature type="compositionally biased region" description="Low complexity" evidence="1">
    <location>
        <begin position="716"/>
        <end position="731"/>
    </location>
</feature>
<comment type="caution">
    <text evidence="4">The sequence shown here is derived from an EMBL/GenBank/DDBJ whole genome shotgun (WGS) entry which is preliminary data.</text>
</comment>
<feature type="region of interest" description="Disordered" evidence="1">
    <location>
        <begin position="561"/>
        <end position="596"/>
    </location>
</feature>
<evidence type="ECO:0000313" key="4">
    <source>
        <dbReference type="EMBL" id="PNY28252.1"/>
    </source>
</evidence>
<dbReference type="GO" id="GO:0005737">
    <property type="term" value="C:cytoplasm"/>
    <property type="evidence" value="ECO:0007669"/>
    <property type="project" value="TreeGrafter"/>
</dbReference>
<keyword evidence="2" id="KW-1133">Transmembrane helix</keyword>
<dbReference type="PANTHER" id="PTHR15715">
    <property type="entry name" value="CENTROSOMAL PROTEIN OF 170 KDA"/>
    <property type="match status" value="1"/>
</dbReference>